<dbReference type="PROSITE" id="PS00678">
    <property type="entry name" value="WD_REPEATS_1"/>
    <property type="match status" value="1"/>
</dbReference>
<dbReference type="GO" id="GO:0045943">
    <property type="term" value="P:positive regulation of transcription by RNA polymerase I"/>
    <property type="evidence" value="ECO:0007669"/>
    <property type="project" value="InterPro"/>
</dbReference>
<dbReference type="AlphaFoldDB" id="L1IP26"/>
<keyword evidence="5" id="KW-0677">Repeat</keyword>
<dbReference type="InterPro" id="IPR011047">
    <property type="entry name" value="Quinoprotein_ADH-like_sf"/>
</dbReference>
<dbReference type="Pfam" id="PF23869">
    <property type="entry name" value="Beta-prop_WDR75_1st"/>
    <property type="match status" value="1"/>
</dbReference>
<name>L1IP26_GUITC</name>
<feature type="repeat" description="WD" evidence="8">
    <location>
        <begin position="145"/>
        <end position="187"/>
    </location>
</feature>
<dbReference type="PANTHER" id="PTHR44215">
    <property type="entry name" value="WD REPEAT-CONTAINING PROTEIN 75"/>
    <property type="match status" value="1"/>
</dbReference>
<feature type="region of interest" description="Disordered" evidence="9">
    <location>
        <begin position="1"/>
        <end position="110"/>
    </location>
</feature>
<evidence type="ECO:0000259" key="10">
    <source>
        <dbReference type="Pfam" id="PF23769"/>
    </source>
</evidence>
<reference evidence="13" key="2">
    <citation type="submission" date="2012-11" db="EMBL/GenBank/DDBJ databases">
        <authorList>
            <person name="Kuo A."/>
            <person name="Curtis B.A."/>
            <person name="Tanifuji G."/>
            <person name="Burki F."/>
            <person name="Gruber A."/>
            <person name="Irimia M."/>
            <person name="Maruyama S."/>
            <person name="Arias M.C."/>
            <person name="Ball S.G."/>
            <person name="Gile G.H."/>
            <person name="Hirakawa Y."/>
            <person name="Hopkins J.F."/>
            <person name="Rensing S.A."/>
            <person name="Schmutz J."/>
            <person name="Symeonidi A."/>
            <person name="Elias M."/>
            <person name="Eveleigh R.J."/>
            <person name="Herman E.K."/>
            <person name="Klute M.J."/>
            <person name="Nakayama T."/>
            <person name="Obornik M."/>
            <person name="Reyes-Prieto A."/>
            <person name="Armbrust E.V."/>
            <person name="Aves S.J."/>
            <person name="Beiko R.G."/>
            <person name="Coutinho P."/>
            <person name="Dacks J.B."/>
            <person name="Durnford D.G."/>
            <person name="Fast N.M."/>
            <person name="Green B.R."/>
            <person name="Grisdale C."/>
            <person name="Hempe F."/>
            <person name="Henrissat B."/>
            <person name="Hoppner M.P."/>
            <person name="Ishida K.-I."/>
            <person name="Kim E."/>
            <person name="Koreny L."/>
            <person name="Kroth P.G."/>
            <person name="Liu Y."/>
            <person name="Malik S.-B."/>
            <person name="Maier U.G."/>
            <person name="McRose D."/>
            <person name="Mock T."/>
            <person name="Neilson J.A."/>
            <person name="Onodera N.T."/>
            <person name="Poole A.M."/>
            <person name="Pritham E.J."/>
            <person name="Richards T.A."/>
            <person name="Rocap G."/>
            <person name="Roy S.W."/>
            <person name="Sarai C."/>
            <person name="Schaack S."/>
            <person name="Shirato S."/>
            <person name="Slamovits C.H."/>
            <person name="Spencer D.F."/>
            <person name="Suzuki S."/>
            <person name="Worden A.Z."/>
            <person name="Zauner S."/>
            <person name="Barry K."/>
            <person name="Bell C."/>
            <person name="Bharti A.K."/>
            <person name="Crow J.A."/>
            <person name="Grimwood J."/>
            <person name="Kramer R."/>
            <person name="Lindquist E."/>
            <person name="Lucas S."/>
            <person name="Salamov A."/>
            <person name="McFadden G.I."/>
            <person name="Lane C.E."/>
            <person name="Keeling P.J."/>
            <person name="Gray M.W."/>
            <person name="Grigoriev I.V."/>
            <person name="Archibald J.M."/>
        </authorList>
    </citation>
    <scope>NUCLEOTIDE SEQUENCE</scope>
    <source>
        <strain evidence="13">CCMP2712</strain>
    </source>
</reference>
<feature type="compositionally biased region" description="Basic and acidic residues" evidence="9">
    <location>
        <begin position="864"/>
        <end position="873"/>
    </location>
</feature>
<dbReference type="GO" id="GO:0003723">
    <property type="term" value="F:RNA binding"/>
    <property type="evidence" value="ECO:0007669"/>
    <property type="project" value="InterPro"/>
</dbReference>
<dbReference type="OrthoDB" id="4096at2759"/>
<dbReference type="PANTHER" id="PTHR44215:SF1">
    <property type="entry name" value="WD REPEAT-CONTAINING PROTEIN 75"/>
    <property type="match status" value="1"/>
</dbReference>
<dbReference type="SUPFAM" id="SSF50978">
    <property type="entry name" value="WD40 repeat-like"/>
    <property type="match status" value="1"/>
</dbReference>
<dbReference type="PROSITE" id="PS50294">
    <property type="entry name" value="WD_REPEATS_REGION"/>
    <property type="match status" value="3"/>
</dbReference>
<dbReference type="GO" id="GO:2000234">
    <property type="term" value="P:positive regulation of rRNA processing"/>
    <property type="evidence" value="ECO:0007669"/>
    <property type="project" value="TreeGrafter"/>
</dbReference>
<sequence length="894" mass="96949">MRVRIPEAGAHVRKDGERKREGEGGEGGEGGGERRRGEEDEGQGNRGGGKGEEQEGEGEQGGEKNDQGRKGGETVKEGGKKSSGGQHRRDDGRGRRDGPGSGREPRTERVHAAVCFSRDGKKMLTSWASHVEVHSTLSGKKMFALEGHTRQVSGISLHPFNVSQAFTSSLDGCLRLWDVSDGTDLKVWSLPFPINSFVLSSDARLAYVAMVKEGDGKGKEGGKKSSGTVNVVDLETGRQKLDFLLLARTCILTSVQRLFKTRTPAKLSITADGNTLFAVTGRDLLLFYTDSADDDKRKPVELRHARDVVAVTCHPEGKFVAVGDERGEIFLWFNVLHDKSGVSDPPVCSKHNMHWHASAVRCMGISEDGAYLLSAGNEGVLVMWQLETGYRQFLPRLGGPVNAMAVSSCGTVVAVLCEEQNVQLVNLLTRKIVKTLRLLPIPSEGTKGGADDSSSFASILGIEPRHGHVLLNPRGTTLQIWDSVNGKHVQSLEVVNRNTISQAPIHAEYGKAKRPVDPNPRILQLAVSSDGEHLAVVHGPRPSQEDKGVEGDDSSAGAFFQLSFWRLTDGMFQALTRIVNPHNGRVGTLTFNPVNQSVVSAGFDGNFKLWTLSSRDLGMAPPSRSGKEAKAREALPTSTWKCTAVGSYRQVPCRASCFSPDGTLLAIAFYCNVTVWTSEPLELKKVLSHASVTEPIETLLFLPSSPSLVAASRFTVAVWNLLSCSLSWAFDVSSCGLVAHPSRPEFAFSVAADDVSFILRCNASSSVPSQVWKVPKTSKLFSPHGHGSSFLAYVWDAESGRDNAWLTVAGRGGFHRVDGEGREEEHKEREIMVEEEAGRASMFSLAFGAGKKGRKQRKQQRLLDASKKEDSSLTHDILSAPAHGESVEEEDRGG</sequence>
<feature type="domain" description="WD repeat-containing protein 75 second beta-propeller" evidence="10">
    <location>
        <begin position="462"/>
        <end position="754"/>
    </location>
</feature>
<keyword evidence="2" id="KW-0690">Ribosome biogenesis</keyword>
<keyword evidence="7" id="KW-0539">Nucleus</keyword>
<evidence type="ECO:0000256" key="5">
    <source>
        <dbReference type="ARBA" id="ARBA00022737"/>
    </source>
</evidence>
<dbReference type="GO" id="GO:0032040">
    <property type="term" value="C:small-subunit processome"/>
    <property type="evidence" value="ECO:0007669"/>
    <property type="project" value="InterPro"/>
</dbReference>
<dbReference type="InterPro" id="IPR001680">
    <property type="entry name" value="WD40_rpt"/>
</dbReference>
<dbReference type="STRING" id="905079.L1IP26"/>
<dbReference type="EMBL" id="JH993057">
    <property type="protein sequence ID" value="EKX37644.1"/>
    <property type="molecule type" value="Genomic_DNA"/>
</dbReference>
<dbReference type="SMART" id="SM00320">
    <property type="entry name" value="WD40"/>
    <property type="match status" value="7"/>
</dbReference>
<dbReference type="InterPro" id="IPR019775">
    <property type="entry name" value="WD40_repeat_CS"/>
</dbReference>
<feature type="region of interest" description="Disordered" evidence="9">
    <location>
        <begin position="847"/>
        <end position="894"/>
    </location>
</feature>
<accession>L1IP26</accession>
<dbReference type="Pfam" id="PF23769">
    <property type="entry name" value="Beta-prop_WDR75_2nd"/>
    <property type="match status" value="1"/>
</dbReference>
<evidence type="ECO:0000313" key="12">
    <source>
        <dbReference type="EnsemblProtists" id="EKX37644"/>
    </source>
</evidence>
<dbReference type="eggNOG" id="KOG1963">
    <property type="taxonomic scope" value="Eukaryota"/>
</dbReference>
<evidence type="ECO:0000256" key="9">
    <source>
        <dbReference type="SAM" id="MobiDB-lite"/>
    </source>
</evidence>
<keyword evidence="13" id="KW-1185">Reference proteome</keyword>
<feature type="compositionally biased region" description="Basic residues" evidence="9">
    <location>
        <begin position="851"/>
        <end position="860"/>
    </location>
</feature>
<evidence type="ECO:0000313" key="13">
    <source>
        <dbReference type="Proteomes" id="UP000011087"/>
    </source>
</evidence>
<evidence type="ECO:0000256" key="3">
    <source>
        <dbReference type="ARBA" id="ARBA00022552"/>
    </source>
</evidence>
<feature type="compositionally biased region" description="Basic and acidic residues" evidence="9">
    <location>
        <begin position="61"/>
        <end position="80"/>
    </location>
</feature>
<evidence type="ECO:0000313" key="11">
    <source>
        <dbReference type="EMBL" id="EKX37644.1"/>
    </source>
</evidence>
<feature type="compositionally biased region" description="Basic and acidic residues" evidence="9">
    <location>
        <begin position="87"/>
        <end position="110"/>
    </location>
</feature>
<evidence type="ECO:0000256" key="4">
    <source>
        <dbReference type="ARBA" id="ARBA00022574"/>
    </source>
</evidence>
<evidence type="ECO:0000256" key="7">
    <source>
        <dbReference type="ARBA" id="ARBA00023242"/>
    </source>
</evidence>
<dbReference type="EnsemblProtists" id="EKX37644">
    <property type="protein sequence ID" value="EKX37644"/>
    <property type="gene ID" value="GUITHDRAFT_144910"/>
</dbReference>
<feature type="compositionally biased region" description="Basic and acidic residues" evidence="9">
    <location>
        <begin position="10"/>
        <end position="23"/>
    </location>
</feature>
<dbReference type="RefSeq" id="XP_005824624.1">
    <property type="nucleotide sequence ID" value="XM_005824567.1"/>
</dbReference>
<dbReference type="HOGENOM" id="CLU_005417_3_1_1"/>
<keyword evidence="3" id="KW-0698">rRNA processing</keyword>
<dbReference type="PROSITE" id="PS50082">
    <property type="entry name" value="WD_REPEATS_2"/>
    <property type="match status" value="3"/>
</dbReference>
<evidence type="ECO:0000256" key="6">
    <source>
        <dbReference type="ARBA" id="ARBA00023163"/>
    </source>
</evidence>
<reference evidence="12" key="3">
    <citation type="submission" date="2015-06" db="UniProtKB">
        <authorList>
            <consortium name="EnsemblProtists"/>
        </authorList>
    </citation>
    <scope>IDENTIFICATION</scope>
</reference>
<dbReference type="InterPro" id="IPR053826">
    <property type="entry name" value="WDR75"/>
</dbReference>
<keyword evidence="6" id="KW-0804">Transcription</keyword>
<dbReference type="GeneID" id="17294387"/>
<dbReference type="KEGG" id="gtt:GUITHDRAFT_144910"/>
<gene>
    <name evidence="11" type="ORF">GUITHDRAFT_144910</name>
</gene>
<dbReference type="OMA" id="WILNTRI"/>
<reference evidence="11 13" key="1">
    <citation type="journal article" date="2012" name="Nature">
        <title>Algal genomes reveal evolutionary mosaicism and the fate of nucleomorphs.</title>
        <authorList>
            <consortium name="DOE Joint Genome Institute"/>
            <person name="Curtis B.A."/>
            <person name="Tanifuji G."/>
            <person name="Burki F."/>
            <person name="Gruber A."/>
            <person name="Irimia M."/>
            <person name="Maruyama S."/>
            <person name="Arias M.C."/>
            <person name="Ball S.G."/>
            <person name="Gile G.H."/>
            <person name="Hirakawa Y."/>
            <person name="Hopkins J.F."/>
            <person name="Kuo A."/>
            <person name="Rensing S.A."/>
            <person name="Schmutz J."/>
            <person name="Symeonidi A."/>
            <person name="Elias M."/>
            <person name="Eveleigh R.J."/>
            <person name="Herman E.K."/>
            <person name="Klute M.J."/>
            <person name="Nakayama T."/>
            <person name="Obornik M."/>
            <person name="Reyes-Prieto A."/>
            <person name="Armbrust E.V."/>
            <person name="Aves S.J."/>
            <person name="Beiko R.G."/>
            <person name="Coutinho P."/>
            <person name="Dacks J.B."/>
            <person name="Durnford D.G."/>
            <person name="Fast N.M."/>
            <person name="Green B.R."/>
            <person name="Grisdale C.J."/>
            <person name="Hempel F."/>
            <person name="Henrissat B."/>
            <person name="Hoppner M.P."/>
            <person name="Ishida K."/>
            <person name="Kim E."/>
            <person name="Koreny L."/>
            <person name="Kroth P.G."/>
            <person name="Liu Y."/>
            <person name="Malik S.B."/>
            <person name="Maier U.G."/>
            <person name="McRose D."/>
            <person name="Mock T."/>
            <person name="Neilson J.A."/>
            <person name="Onodera N.T."/>
            <person name="Poole A.M."/>
            <person name="Pritham E.J."/>
            <person name="Richards T.A."/>
            <person name="Rocap G."/>
            <person name="Roy S.W."/>
            <person name="Sarai C."/>
            <person name="Schaack S."/>
            <person name="Shirato S."/>
            <person name="Slamovits C.H."/>
            <person name="Spencer D.F."/>
            <person name="Suzuki S."/>
            <person name="Worden A.Z."/>
            <person name="Zauner S."/>
            <person name="Barry K."/>
            <person name="Bell C."/>
            <person name="Bharti A.K."/>
            <person name="Crow J.A."/>
            <person name="Grimwood J."/>
            <person name="Kramer R."/>
            <person name="Lindquist E."/>
            <person name="Lucas S."/>
            <person name="Salamov A."/>
            <person name="McFadden G.I."/>
            <person name="Lane C.E."/>
            <person name="Keeling P.J."/>
            <person name="Gray M.W."/>
            <person name="Grigoriev I.V."/>
            <person name="Archibald J.M."/>
        </authorList>
    </citation>
    <scope>NUCLEOTIDE SEQUENCE</scope>
    <source>
        <strain evidence="11 13">CCMP2712</strain>
    </source>
</reference>
<dbReference type="Proteomes" id="UP000011087">
    <property type="component" value="Unassembled WGS sequence"/>
</dbReference>
<dbReference type="GO" id="GO:0006364">
    <property type="term" value="P:rRNA processing"/>
    <property type="evidence" value="ECO:0007669"/>
    <property type="project" value="UniProtKB-KW"/>
</dbReference>
<keyword evidence="4 8" id="KW-0853">WD repeat</keyword>
<feature type="repeat" description="WD" evidence="8">
    <location>
        <begin position="353"/>
        <end position="389"/>
    </location>
</feature>
<evidence type="ECO:0000256" key="8">
    <source>
        <dbReference type="PROSITE-ProRule" id="PRU00221"/>
    </source>
</evidence>
<evidence type="ECO:0000256" key="1">
    <source>
        <dbReference type="ARBA" id="ARBA00004604"/>
    </source>
</evidence>
<dbReference type="InterPro" id="IPR036322">
    <property type="entry name" value="WD40_repeat_dom_sf"/>
</dbReference>
<organism evidence="11">
    <name type="scientific">Guillardia theta (strain CCMP2712)</name>
    <name type="common">Cryptophyte</name>
    <dbReference type="NCBI Taxonomy" id="905079"/>
    <lineage>
        <taxon>Eukaryota</taxon>
        <taxon>Cryptophyceae</taxon>
        <taxon>Pyrenomonadales</taxon>
        <taxon>Geminigeraceae</taxon>
        <taxon>Guillardia</taxon>
    </lineage>
</organism>
<evidence type="ECO:0000256" key="2">
    <source>
        <dbReference type="ARBA" id="ARBA00022517"/>
    </source>
</evidence>
<dbReference type="Gene3D" id="2.130.10.10">
    <property type="entry name" value="YVTN repeat-like/Quinoprotein amine dehydrogenase"/>
    <property type="match status" value="3"/>
</dbReference>
<proteinExistence type="predicted"/>
<dbReference type="PaxDb" id="55529-EKX37644"/>
<dbReference type="InterPro" id="IPR015943">
    <property type="entry name" value="WD40/YVTN_repeat-like_dom_sf"/>
</dbReference>
<protein>
    <recommendedName>
        <fullName evidence="10">WD repeat-containing protein 75 second beta-propeller domain-containing protein</fullName>
    </recommendedName>
</protein>
<feature type="repeat" description="WD" evidence="8">
    <location>
        <begin position="579"/>
        <end position="620"/>
    </location>
</feature>
<comment type="subcellular location">
    <subcellularLocation>
        <location evidence="1">Nucleus</location>
        <location evidence="1">Nucleolus</location>
    </subcellularLocation>
</comment>
<dbReference type="InterPro" id="IPR057644">
    <property type="entry name" value="Beta-prop_WDR75_2nd"/>
</dbReference>
<dbReference type="SUPFAM" id="SSF50998">
    <property type="entry name" value="Quinoprotein alcohol dehydrogenase-like"/>
    <property type="match status" value="1"/>
</dbReference>